<evidence type="ECO:0000256" key="6">
    <source>
        <dbReference type="SAM" id="Phobius"/>
    </source>
</evidence>
<keyword evidence="4 6" id="KW-1133">Transmembrane helix</keyword>
<feature type="transmembrane region" description="Helical" evidence="6">
    <location>
        <begin position="6"/>
        <end position="24"/>
    </location>
</feature>
<dbReference type="InterPro" id="IPR027379">
    <property type="entry name" value="CLS_N"/>
</dbReference>
<sequence>MGFGGISIWHLLIVLALPLLHVVISNRSHGGAKLGWSLAVVFFPLLGYIIFLIVTQPAKKAEQS</sequence>
<evidence type="ECO:0000313" key="8">
    <source>
        <dbReference type="EMBL" id="MBV2131161.1"/>
    </source>
</evidence>
<evidence type="ECO:0000256" key="2">
    <source>
        <dbReference type="ARBA" id="ARBA00022475"/>
    </source>
</evidence>
<feature type="transmembrane region" description="Helical" evidence="6">
    <location>
        <begin position="36"/>
        <end position="54"/>
    </location>
</feature>
<evidence type="ECO:0000256" key="1">
    <source>
        <dbReference type="ARBA" id="ARBA00004651"/>
    </source>
</evidence>
<protein>
    <submittedName>
        <fullName evidence="8">PLDc N-terminal domain-containing protein</fullName>
    </submittedName>
</protein>
<keyword evidence="5 6" id="KW-0472">Membrane</keyword>
<evidence type="ECO:0000256" key="4">
    <source>
        <dbReference type="ARBA" id="ARBA00022989"/>
    </source>
</evidence>
<comment type="subcellular location">
    <subcellularLocation>
        <location evidence="1">Cell membrane</location>
        <topology evidence="1">Multi-pass membrane protein</topology>
    </subcellularLocation>
</comment>
<reference evidence="8 9" key="1">
    <citation type="submission" date="2021-06" db="EMBL/GenBank/DDBJ databases">
        <title>Rheinheimera indica sp. nov., isolated from deep-sea sediment.</title>
        <authorList>
            <person name="Wang Z."/>
            <person name="Zhang X.-Y."/>
        </authorList>
    </citation>
    <scope>NUCLEOTIDE SEQUENCE [LARGE SCALE GENOMIC DNA]</scope>
    <source>
        <strain evidence="8 9">SM2107</strain>
    </source>
</reference>
<dbReference type="Pfam" id="PF13396">
    <property type="entry name" value="PLDc_N"/>
    <property type="match status" value="1"/>
</dbReference>
<organism evidence="8 9">
    <name type="scientific">Arsukibacterium indicum</name>
    <dbReference type="NCBI Taxonomy" id="2848612"/>
    <lineage>
        <taxon>Bacteria</taxon>
        <taxon>Pseudomonadati</taxon>
        <taxon>Pseudomonadota</taxon>
        <taxon>Gammaproteobacteria</taxon>
        <taxon>Chromatiales</taxon>
        <taxon>Chromatiaceae</taxon>
        <taxon>Arsukibacterium</taxon>
    </lineage>
</organism>
<dbReference type="EMBL" id="JAHRID010000016">
    <property type="protein sequence ID" value="MBV2131161.1"/>
    <property type="molecule type" value="Genomic_DNA"/>
</dbReference>
<evidence type="ECO:0000256" key="5">
    <source>
        <dbReference type="ARBA" id="ARBA00023136"/>
    </source>
</evidence>
<accession>A0ABS6MQW6</accession>
<keyword evidence="2" id="KW-1003">Cell membrane</keyword>
<keyword evidence="3 6" id="KW-0812">Transmembrane</keyword>
<evidence type="ECO:0000313" key="9">
    <source>
        <dbReference type="Proteomes" id="UP000704611"/>
    </source>
</evidence>
<evidence type="ECO:0000259" key="7">
    <source>
        <dbReference type="Pfam" id="PF13396"/>
    </source>
</evidence>
<proteinExistence type="predicted"/>
<feature type="domain" description="Cardiolipin synthase N-terminal" evidence="7">
    <location>
        <begin position="18"/>
        <end position="54"/>
    </location>
</feature>
<dbReference type="Proteomes" id="UP000704611">
    <property type="component" value="Unassembled WGS sequence"/>
</dbReference>
<keyword evidence="9" id="KW-1185">Reference proteome</keyword>
<dbReference type="RefSeq" id="WP_217671449.1">
    <property type="nucleotide sequence ID" value="NZ_JAHRID010000016.1"/>
</dbReference>
<name>A0ABS6MQW6_9GAMM</name>
<comment type="caution">
    <text evidence="8">The sequence shown here is derived from an EMBL/GenBank/DDBJ whole genome shotgun (WGS) entry which is preliminary data.</text>
</comment>
<evidence type="ECO:0000256" key="3">
    <source>
        <dbReference type="ARBA" id="ARBA00022692"/>
    </source>
</evidence>
<gene>
    <name evidence="8" type="ORF">KQY15_18840</name>
</gene>